<protein>
    <submittedName>
        <fullName evidence="3">Uncharacterized protein</fullName>
    </submittedName>
</protein>
<keyword evidence="4" id="KW-1185">Reference proteome</keyword>
<dbReference type="GeneID" id="72007989"/>
<accession>A0ABQ8KN68</accession>
<proteinExistence type="predicted"/>
<dbReference type="Proteomes" id="UP000814176">
    <property type="component" value="Unassembled WGS sequence"/>
</dbReference>
<feature type="compositionally biased region" description="Polar residues" evidence="1">
    <location>
        <begin position="29"/>
        <end position="42"/>
    </location>
</feature>
<keyword evidence="2" id="KW-0812">Transmembrane</keyword>
<reference evidence="3 4" key="1">
    <citation type="journal article" date="2021" name="Environ. Microbiol.">
        <title>Gene family expansions and transcriptome signatures uncover fungal adaptations to wood decay.</title>
        <authorList>
            <person name="Hage H."/>
            <person name="Miyauchi S."/>
            <person name="Viragh M."/>
            <person name="Drula E."/>
            <person name="Min B."/>
            <person name="Chaduli D."/>
            <person name="Navarro D."/>
            <person name="Favel A."/>
            <person name="Norest M."/>
            <person name="Lesage-Meessen L."/>
            <person name="Balint B."/>
            <person name="Merenyi Z."/>
            <person name="de Eugenio L."/>
            <person name="Morin E."/>
            <person name="Martinez A.T."/>
            <person name="Baldrian P."/>
            <person name="Stursova M."/>
            <person name="Martinez M.J."/>
            <person name="Novotny C."/>
            <person name="Magnuson J.K."/>
            <person name="Spatafora J.W."/>
            <person name="Maurice S."/>
            <person name="Pangilinan J."/>
            <person name="Andreopoulos W."/>
            <person name="LaButti K."/>
            <person name="Hundley H."/>
            <person name="Na H."/>
            <person name="Kuo A."/>
            <person name="Barry K."/>
            <person name="Lipzen A."/>
            <person name="Henrissat B."/>
            <person name="Riley R."/>
            <person name="Ahrendt S."/>
            <person name="Nagy L.G."/>
            <person name="Grigoriev I.V."/>
            <person name="Martin F."/>
            <person name="Rosso M.N."/>
        </authorList>
    </citation>
    <scope>NUCLEOTIDE SEQUENCE [LARGE SCALE GENOMIC DNA]</scope>
    <source>
        <strain evidence="3 4">CIRM-BRFM 1785</strain>
    </source>
</reference>
<evidence type="ECO:0000313" key="4">
    <source>
        <dbReference type="Proteomes" id="UP000814176"/>
    </source>
</evidence>
<gene>
    <name evidence="3" type="ORF">C8Q71DRAFT_856115</name>
</gene>
<feature type="region of interest" description="Disordered" evidence="1">
    <location>
        <begin position="29"/>
        <end position="59"/>
    </location>
</feature>
<evidence type="ECO:0000256" key="1">
    <source>
        <dbReference type="SAM" id="MobiDB-lite"/>
    </source>
</evidence>
<name>A0ABQ8KN68_9APHY</name>
<keyword evidence="2" id="KW-0472">Membrane</keyword>
<evidence type="ECO:0000313" key="3">
    <source>
        <dbReference type="EMBL" id="KAH9839503.1"/>
    </source>
</evidence>
<sequence>MQKDGSCAFLDELPLIPFDHHNVQGDTSSLLTGGTNATLETDSPSTKSSPKPKSKSKPFPNRARRWCYYLVKKFVETSLWVGLDAHLVSVDSEEQSITIDWIVFCYCPHGASASTPACPDVYIYFDQNLLRNSSTSTTDNEKPGPLFLLNAADYVANHNTTNPDYRYNSPQFRTELIMTAFYRGSRSSQSYPFDRYTSTLVLFAQSVSDNSTIPIGFGYTGGVAVGFNAKLDIYESGDFAHDVAIKNLIVTRGQVIRIYALTIVIAMWMITITFVLACIVSVFFGKGVRRGLGAASPDIVCIHLFADHDAWCTEWFRCRYRWVLQRFTLPDVAHVAFQIS</sequence>
<comment type="caution">
    <text evidence="3">The sequence shown here is derived from an EMBL/GenBank/DDBJ whole genome shotgun (WGS) entry which is preliminary data.</text>
</comment>
<dbReference type="EMBL" id="JADCUA010000006">
    <property type="protein sequence ID" value="KAH9839503.1"/>
    <property type="molecule type" value="Genomic_DNA"/>
</dbReference>
<organism evidence="3 4">
    <name type="scientific">Rhodofomes roseus</name>
    <dbReference type="NCBI Taxonomy" id="34475"/>
    <lineage>
        <taxon>Eukaryota</taxon>
        <taxon>Fungi</taxon>
        <taxon>Dikarya</taxon>
        <taxon>Basidiomycota</taxon>
        <taxon>Agaricomycotina</taxon>
        <taxon>Agaricomycetes</taxon>
        <taxon>Polyporales</taxon>
        <taxon>Rhodofomes</taxon>
    </lineage>
</organism>
<dbReference type="RefSeq" id="XP_047781258.1">
    <property type="nucleotide sequence ID" value="XM_047927257.1"/>
</dbReference>
<evidence type="ECO:0000256" key="2">
    <source>
        <dbReference type="SAM" id="Phobius"/>
    </source>
</evidence>
<keyword evidence="2" id="KW-1133">Transmembrane helix</keyword>
<feature type="transmembrane region" description="Helical" evidence="2">
    <location>
        <begin position="258"/>
        <end position="284"/>
    </location>
</feature>